<proteinExistence type="predicted"/>
<dbReference type="EMBL" id="JAEPWM010000004">
    <property type="protein sequence ID" value="MBK6007012.1"/>
    <property type="molecule type" value="Genomic_DNA"/>
</dbReference>
<name>A0A934TUJ5_9BURK</name>
<feature type="chain" id="PRO_5037001122" evidence="2">
    <location>
        <begin position="20"/>
        <end position="670"/>
    </location>
</feature>
<dbReference type="Pfam" id="PF00326">
    <property type="entry name" value="Peptidase_S9"/>
    <property type="match status" value="1"/>
</dbReference>
<reference evidence="4" key="2">
    <citation type="submission" date="2021-01" db="EMBL/GenBank/DDBJ databases">
        <authorList>
            <person name="Kang M."/>
        </authorList>
    </citation>
    <scope>NUCLEOTIDE SEQUENCE</scope>
    <source>
        <strain evidence="4">KACC 17527</strain>
    </source>
</reference>
<organism evidence="4 5">
    <name type="scientific">Ramlibacter ginsenosidimutans</name>
    <dbReference type="NCBI Taxonomy" id="502333"/>
    <lineage>
        <taxon>Bacteria</taxon>
        <taxon>Pseudomonadati</taxon>
        <taxon>Pseudomonadota</taxon>
        <taxon>Betaproteobacteria</taxon>
        <taxon>Burkholderiales</taxon>
        <taxon>Comamonadaceae</taxon>
        <taxon>Ramlibacter</taxon>
    </lineage>
</organism>
<accession>A0A934TUJ5</accession>
<feature type="domain" description="Peptidase S9 prolyl oligopeptidase catalytic" evidence="3">
    <location>
        <begin position="450"/>
        <end position="656"/>
    </location>
</feature>
<dbReference type="Gene3D" id="2.120.10.30">
    <property type="entry name" value="TolB, C-terminal domain"/>
    <property type="match status" value="1"/>
</dbReference>
<dbReference type="Gene3D" id="3.40.50.1820">
    <property type="entry name" value="alpha/beta hydrolase"/>
    <property type="match status" value="1"/>
</dbReference>
<evidence type="ECO:0000313" key="4">
    <source>
        <dbReference type="EMBL" id="MBK6007012.1"/>
    </source>
</evidence>
<evidence type="ECO:0000259" key="3">
    <source>
        <dbReference type="Pfam" id="PF00326"/>
    </source>
</evidence>
<dbReference type="Proteomes" id="UP000630528">
    <property type="component" value="Unassembled WGS sequence"/>
</dbReference>
<evidence type="ECO:0000256" key="2">
    <source>
        <dbReference type="SAM" id="SignalP"/>
    </source>
</evidence>
<dbReference type="InterPro" id="IPR029058">
    <property type="entry name" value="AB_hydrolase_fold"/>
</dbReference>
<reference evidence="4" key="1">
    <citation type="journal article" date="2012" name="J. Microbiol. Biotechnol.">
        <title>Ramlibacter ginsenosidimutans sp. nov., with ginsenoside-converting activity.</title>
        <authorList>
            <person name="Wang L."/>
            <person name="An D.S."/>
            <person name="Kim S.G."/>
            <person name="Jin F.X."/>
            <person name="Kim S.C."/>
            <person name="Lee S.T."/>
            <person name="Im W.T."/>
        </authorList>
    </citation>
    <scope>NUCLEOTIDE SEQUENCE</scope>
    <source>
        <strain evidence="4">KACC 17527</strain>
    </source>
</reference>
<dbReference type="InterPro" id="IPR001375">
    <property type="entry name" value="Peptidase_S9_cat"/>
</dbReference>
<dbReference type="RefSeq" id="WP_201171570.1">
    <property type="nucleotide sequence ID" value="NZ_JAEPWM010000004.1"/>
</dbReference>
<evidence type="ECO:0000256" key="1">
    <source>
        <dbReference type="ARBA" id="ARBA00022801"/>
    </source>
</evidence>
<dbReference type="InterPro" id="IPR011042">
    <property type="entry name" value="6-blade_b-propeller_TolB-like"/>
</dbReference>
<dbReference type="SUPFAM" id="SSF53474">
    <property type="entry name" value="alpha/beta-Hydrolases"/>
    <property type="match status" value="1"/>
</dbReference>
<evidence type="ECO:0000313" key="5">
    <source>
        <dbReference type="Proteomes" id="UP000630528"/>
    </source>
</evidence>
<dbReference type="PANTHER" id="PTHR42776:SF27">
    <property type="entry name" value="DIPEPTIDYL PEPTIDASE FAMILY MEMBER 6"/>
    <property type="match status" value="1"/>
</dbReference>
<dbReference type="PANTHER" id="PTHR42776">
    <property type="entry name" value="SERINE PEPTIDASE S9 FAMILY MEMBER"/>
    <property type="match status" value="1"/>
</dbReference>
<feature type="signal peptide" evidence="2">
    <location>
        <begin position="1"/>
        <end position="19"/>
    </location>
</feature>
<dbReference type="GO" id="GO:0004252">
    <property type="term" value="F:serine-type endopeptidase activity"/>
    <property type="evidence" value="ECO:0007669"/>
    <property type="project" value="TreeGrafter"/>
</dbReference>
<dbReference type="PROSITE" id="PS51257">
    <property type="entry name" value="PROKAR_LIPOPROTEIN"/>
    <property type="match status" value="1"/>
</dbReference>
<protein>
    <submittedName>
        <fullName evidence="4">S9 family peptidase</fullName>
    </submittedName>
</protein>
<gene>
    <name evidence="4" type="ORF">JJB11_13000</name>
</gene>
<keyword evidence="5" id="KW-1185">Reference proteome</keyword>
<keyword evidence="2" id="KW-0732">Signal</keyword>
<comment type="caution">
    <text evidence="4">The sequence shown here is derived from an EMBL/GenBank/DDBJ whole genome shotgun (WGS) entry which is preliminary data.</text>
</comment>
<sequence>MRLHRILPPLALAATFLLAGCATPARHPALAAAQAQGTLAPLVPVRRFVANVDFAGGFQLSPDGEWLVWSQAVGTDTGLAVRRVAGGDTRTFATGYLARPAGPSYLWLADNRHIAYIKDLRGDENTQIQVIDTRGAFEPWQVTPWPGVRSTIVGYGAPGSSRFFLASNRRDRATMDLYEADVTTRSVREIARSDGQVLEWILGEDRQLAGRIRQLGATDGSGHAFEVPDGTGGWRTLRTAGPWDSYWIHRIEPDKHKAWGVSNLGRDKLAVIEVDTVTGGETMRASDADVDIARVYYTRFASGPVGYAVVPGFPQIRYLDAALGADVQRAAERARATGALDDAPRALQPQSSSEDGRRWILHARGDFDDAELLLDRSTGEVTRLDPKEPLRRAALSPEEPYSFRASDGRTIHGYVIRPRGVQGAVPLVVDIHGGPWVRDEWRTAGFNGDQLLANRGYAVLTVNYRGSAGYGREHLAAGRMQSWDKVQADIAEAAQWAVGQGLADPQRMAVLGASYGGYSVLMQLIQKRQDWKCGVDLVGVANWVRVMENWPPFWRNRHYFIAFYGDPAKPEERARMMREAPVSHLDEITAPLLVIQGANDIRVQRQDSDEVVAGLRQRGRPVEYLLFDNEGHQTRRWRNRLEMWRRVEDTLATCLGGRSAGWDFYQVMPR</sequence>
<dbReference type="GO" id="GO:0006508">
    <property type="term" value="P:proteolysis"/>
    <property type="evidence" value="ECO:0007669"/>
    <property type="project" value="InterPro"/>
</dbReference>
<dbReference type="AlphaFoldDB" id="A0A934TUJ5"/>
<keyword evidence="1" id="KW-0378">Hydrolase</keyword>
<dbReference type="SUPFAM" id="SSF82171">
    <property type="entry name" value="DPP6 N-terminal domain-like"/>
    <property type="match status" value="1"/>
</dbReference>